<dbReference type="Proteomes" id="UP000218418">
    <property type="component" value="Chromosome"/>
</dbReference>
<reference evidence="1 2" key="1">
    <citation type="submission" date="2017-06" db="EMBL/GenBank/DDBJ databases">
        <title>Genome sequencing of cyanobaciteial culture collection at National Institute for Environmental Studies (NIES).</title>
        <authorList>
            <person name="Hirose Y."/>
            <person name="Shimura Y."/>
            <person name="Fujisawa T."/>
            <person name="Nakamura Y."/>
            <person name="Kawachi M."/>
        </authorList>
    </citation>
    <scope>NUCLEOTIDE SEQUENCE [LARGE SCALE GENOMIC DNA]</scope>
    <source>
        <strain evidence="1 2">NIES-267</strain>
    </source>
</reference>
<sequence>MCREAIPGIGDDDPHPTGEYVAVACPIVILDES</sequence>
<keyword evidence="2" id="KW-1185">Reference proteome</keyword>
<protein>
    <submittedName>
        <fullName evidence="1">Uncharacterized protein</fullName>
    </submittedName>
</protein>
<evidence type="ECO:0000313" key="1">
    <source>
        <dbReference type="EMBL" id="BAY82881.1"/>
    </source>
</evidence>
<gene>
    <name evidence="1" type="ORF">NIES267_23660</name>
</gene>
<evidence type="ECO:0000313" key="2">
    <source>
        <dbReference type="Proteomes" id="UP000218418"/>
    </source>
</evidence>
<name>A0A1Z4LNU0_9CYAN</name>
<organism evidence="1 2">
    <name type="scientific">Calothrix parasitica NIES-267</name>
    <dbReference type="NCBI Taxonomy" id="1973488"/>
    <lineage>
        <taxon>Bacteria</taxon>
        <taxon>Bacillati</taxon>
        <taxon>Cyanobacteriota</taxon>
        <taxon>Cyanophyceae</taxon>
        <taxon>Nostocales</taxon>
        <taxon>Calotrichaceae</taxon>
        <taxon>Calothrix</taxon>
    </lineage>
</organism>
<dbReference type="AlphaFoldDB" id="A0A1Z4LNU0"/>
<accession>A0A1Z4LNU0</accession>
<proteinExistence type="predicted"/>
<dbReference type="EMBL" id="AP018227">
    <property type="protein sequence ID" value="BAY82881.1"/>
    <property type="molecule type" value="Genomic_DNA"/>
</dbReference>